<evidence type="ECO:0000256" key="1">
    <source>
        <dbReference type="ARBA" id="ARBA00007905"/>
    </source>
</evidence>
<evidence type="ECO:0000256" key="2">
    <source>
        <dbReference type="ARBA" id="ARBA00022857"/>
    </source>
</evidence>
<protein>
    <recommendedName>
        <fullName evidence="6">NADP-dependent oxidoreductase domain-containing protein</fullName>
    </recommendedName>
</protein>
<dbReference type="Pfam" id="PF00248">
    <property type="entry name" value="Aldo_ket_red"/>
    <property type="match status" value="1"/>
</dbReference>
<evidence type="ECO:0000313" key="8">
    <source>
        <dbReference type="Proteomes" id="UP001329430"/>
    </source>
</evidence>
<dbReference type="EMBL" id="JAVRBK010000010">
    <property type="protein sequence ID" value="KAK5638756.1"/>
    <property type="molecule type" value="Genomic_DNA"/>
</dbReference>
<dbReference type="PROSITE" id="PS00063">
    <property type="entry name" value="ALDOKETO_REDUCTASE_3"/>
    <property type="match status" value="1"/>
</dbReference>
<dbReference type="AlphaFoldDB" id="A0AAN7V456"/>
<dbReference type="Proteomes" id="UP001329430">
    <property type="component" value="Chromosome 10"/>
</dbReference>
<dbReference type="PANTHER" id="PTHR11732">
    <property type="entry name" value="ALDO/KETO REDUCTASE"/>
    <property type="match status" value="1"/>
</dbReference>
<evidence type="ECO:0000256" key="5">
    <source>
        <dbReference type="PIRSR" id="PIRSR000097-3"/>
    </source>
</evidence>
<evidence type="ECO:0000313" key="7">
    <source>
        <dbReference type="EMBL" id="KAK5638756.1"/>
    </source>
</evidence>
<feature type="site" description="Lowers pKa of active site Tyr" evidence="5">
    <location>
        <position position="87"/>
    </location>
</feature>
<keyword evidence="3" id="KW-0560">Oxidoreductase</keyword>
<dbReference type="InterPro" id="IPR023210">
    <property type="entry name" value="NADP_OxRdtase_dom"/>
</dbReference>
<dbReference type="PROSITE" id="PS00062">
    <property type="entry name" value="ALDOKETO_REDUCTASE_2"/>
    <property type="match status" value="1"/>
</dbReference>
<dbReference type="PRINTS" id="PR00069">
    <property type="entry name" value="ALDKETRDTASE"/>
</dbReference>
<comment type="caution">
    <text evidence="7">The sequence shown here is derived from an EMBL/GenBank/DDBJ whole genome shotgun (WGS) entry which is preliminary data.</text>
</comment>
<dbReference type="PIRSF" id="PIRSF000097">
    <property type="entry name" value="AKR"/>
    <property type="match status" value="1"/>
</dbReference>
<dbReference type="InterPro" id="IPR036812">
    <property type="entry name" value="NAD(P)_OxRdtase_dom_sf"/>
</dbReference>
<feature type="domain" description="NADP-dependent oxidoreductase" evidence="6">
    <location>
        <begin position="25"/>
        <end position="298"/>
    </location>
</feature>
<feature type="binding site" evidence="4">
    <location>
        <position position="120"/>
    </location>
    <ligand>
        <name>substrate</name>
    </ligand>
</feature>
<dbReference type="InterPro" id="IPR020471">
    <property type="entry name" value="AKR"/>
</dbReference>
<sequence length="321" mass="36651">MVPVSVKMTTVPKVKFNNGQEIPVLGLGTWESTKGDIKQAVMDAIDVGYRHFDCAHVHSNQKQIGEAITAKISEGVITRTDLFITSKLWNTYHRPGSVEHILKSDLQEMNLEYFDLYLIHWPVGFKEGDALFPIGPNGFEYSDYDYTETWTAMEEVCKKGLVKSIGLSNFNKRQIERILEMGKITPVNNQVECHPYFNQKKLIEFCKSKQMSVTAHSPFGSPGYEPFKNNKRILDDPTLKEIGKKYGKTAAQIAIRYQIERGVIVIPKSTNKERIKENFNVFDFSLSPEDVGLIDALNTNQRYGTSDVVRSHKFYPFSDEY</sequence>
<dbReference type="PROSITE" id="PS00798">
    <property type="entry name" value="ALDOKETO_REDUCTASE_1"/>
    <property type="match status" value="1"/>
</dbReference>
<gene>
    <name evidence="7" type="ORF">RI129_013051</name>
</gene>
<dbReference type="Gene3D" id="3.20.20.100">
    <property type="entry name" value="NADP-dependent oxidoreductase domain"/>
    <property type="match status" value="1"/>
</dbReference>
<reference evidence="7 8" key="1">
    <citation type="journal article" date="2024" name="Insects">
        <title>An Improved Chromosome-Level Genome Assembly of the Firefly Pyrocoelia pectoralis.</title>
        <authorList>
            <person name="Fu X."/>
            <person name="Meyer-Rochow V.B."/>
            <person name="Ballantyne L."/>
            <person name="Zhu X."/>
        </authorList>
    </citation>
    <scope>NUCLEOTIDE SEQUENCE [LARGE SCALE GENOMIC DNA]</scope>
    <source>
        <strain evidence="7">XCY_ONT2</strain>
    </source>
</reference>
<keyword evidence="2" id="KW-0521">NADP</keyword>
<keyword evidence="8" id="KW-1185">Reference proteome</keyword>
<evidence type="ECO:0000256" key="4">
    <source>
        <dbReference type="PIRSR" id="PIRSR000097-2"/>
    </source>
</evidence>
<dbReference type="InterPro" id="IPR018170">
    <property type="entry name" value="Aldo/ket_reductase_CS"/>
</dbReference>
<evidence type="ECO:0000256" key="3">
    <source>
        <dbReference type="ARBA" id="ARBA00023002"/>
    </source>
</evidence>
<accession>A0AAN7V456</accession>
<proteinExistence type="inferred from homology"/>
<dbReference type="FunFam" id="3.20.20.100:FF:000006">
    <property type="entry name" value="Aldo-keto reductase family 1 member A1"/>
    <property type="match status" value="1"/>
</dbReference>
<dbReference type="SUPFAM" id="SSF51430">
    <property type="entry name" value="NAD(P)-linked oxidoreductase"/>
    <property type="match status" value="1"/>
</dbReference>
<dbReference type="GO" id="GO:0016491">
    <property type="term" value="F:oxidoreductase activity"/>
    <property type="evidence" value="ECO:0007669"/>
    <property type="project" value="UniProtKB-KW"/>
</dbReference>
<evidence type="ECO:0000259" key="6">
    <source>
        <dbReference type="Pfam" id="PF00248"/>
    </source>
</evidence>
<organism evidence="7 8">
    <name type="scientific">Pyrocoelia pectoralis</name>
    <dbReference type="NCBI Taxonomy" id="417401"/>
    <lineage>
        <taxon>Eukaryota</taxon>
        <taxon>Metazoa</taxon>
        <taxon>Ecdysozoa</taxon>
        <taxon>Arthropoda</taxon>
        <taxon>Hexapoda</taxon>
        <taxon>Insecta</taxon>
        <taxon>Pterygota</taxon>
        <taxon>Neoptera</taxon>
        <taxon>Endopterygota</taxon>
        <taxon>Coleoptera</taxon>
        <taxon>Polyphaga</taxon>
        <taxon>Elateriformia</taxon>
        <taxon>Elateroidea</taxon>
        <taxon>Lampyridae</taxon>
        <taxon>Lampyrinae</taxon>
        <taxon>Pyrocoelia</taxon>
    </lineage>
</organism>
<name>A0AAN7V456_9COLE</name>
<comment type="similarity">
    <text evidence="1">Belongs to the aldo/keto reductase family.</text>
</comment>